<feature type="non-terminal residue" evidence="9">
    <location>
        <position position="1"/>
    </location>
</feature>
<keyword evidence="2" id="KW-0028">Amino-acid biosynthesis</keyword>
<dbReference type="PRINTS" id="PR00474">
    <property type="entry name" value="GLU5KINASE"/>
</dbReference>
<dbReference type="Gene3D" id="2.30.130.10">
    <property type="entry name" value="PUA domain"/>
    <property type="match status" value="1"/>
</dbReference>
<dbReference type="SMART" id="SM00359">
    <property type="entry name" value="PUA"/>
    <property type="match status" value="1"/>
</dbReference>
<dbReference type="GO" id="GO:0005829">
    <property type="term" value="C:cytosol"/>
    <property type="evidence" value="ECO:0007669"/>
    <property type="project" value="TreeGrafter"/>
</dbReference>
<evidence type="ECO:0000256" key="4">
    <source>
        <dbReference type="ARBA" id="ARBA00022679"/>
    </source>
</evidence>
<sequence>VSGVSRLHTDSSLEGAAFQPLPYKRIVVKAGTSVLTAGPDHQALDLTVMAALARQISQLRALSAEVLLVSSGAIAAGQDSPSRGASDIPSRQVRAAIGQSLLMHTYKELFGVHGVQVAQVLLTIKDLYDRQSYLNVRNTLHGLWDLGVVPILNENDVVAVDEIGEVFGDNDRLSALVANLVDAELLVILTDIDGLYTADPNVDSSARLIPLVDRVDQDIEALAGKDHNPWARGGMSTKIEAARLVTTSGITMVMCHGTAEDAVLRAAQGDGIGTTFQPASEKLEARKRWMMGAVSQRCSVAVDKGASAALRKNNRSLLPAGITGVTGEFDRGDIVYIVAAGERRIACGIANYRSEDIKRIQGFRSDDIQDTLGYHYGPEVIHRDNLVLV</sequence>
<dbReference type="NCBIfam" id="TIGR01027">
    <property type="entry name" value="proB"/>
    <property type="match status" value="1"/>
</dbReference>
<evidence type="ECO:0000256" key="2">
    <source>
        <dbReference type="ARBA" id="ARBA00022605"/>
    </source>
</evidence>
<dbReference type="InterPro" id="IPR011529">
    <property type="entry name" value="Glu_5kinase"/>
</dbReference>
<dbReference type="PANTHER" id="PTHR43654:SF1">
    <property type="entry name" value="ISOPENTENYL PHOSPHATE KINASE"/>
    <property type="match status" value="1"/>
</dbReference>
<dbReference type="EMBL" id="UINC01042859">
    <property type="protein sequence ID" value="SVB46057.1"/>
    <property type="molecule type" value="Genomic_DNA"/>
</dbReference>
<dbReference type="InterPro" id="IPR041739">
    <property type="entry name" value="G5K_ProB"/>
</dbReference>
<keyword evidence="4" id="KW-0808">Transferase</keyword>
<dbReference type="SUPFAM" id="SSF53633">
    <property type="entry name" value="Carbamate kinase-like"/>
    <property type="match status" value="1"/>
</dbReference>
<dbReference type="InterPro" id="IPR001048">
    <property type="entry name" value="Asp/Glu/Uridylate_kinase"/>
</dbReference>
<evidence type="ECO:0000256" key="1">
    <source>
        <dbReference type="ARBA" id="ARBA00022490"/>
    </source>
</evidence>
<dbReference type="Gene3D" id="3.40.1160.10">
    <property type="entry name" value="Acetylglutamate kinase-like"/>
    <property type="match status" value="1"/>
</dbReference>
<feature type="domain" description="PUA" evidence="8">
    <location>
        <begin position="298"/>
        <end position="381"/>
    </location>
</feature>
<reference evidence="9" key="1">
    <citation type="submission" date="2018-05" db="EMBL/GenBank/DDBJ databases">
        <authorList>
            <person name="Lanie J.A."/>
            <person name="Ng W.-L."/>
            <person name="Kazmierczak K.M."/>
            <person name="Andrzejewski T.M."/>
            <person name="Davidsen T.M."/>
            <person name="Wayne K.J."/>
            <person name="Tettelin H."/>
            <person name="Glass J.I."/>
            <person name="Rusch D."/>
            <person name="Podicherti R."/>
            <person name="Tsui H.-C.T."/>
            <person name="Winkler M.E."/>
        </authorList>
    </citation>
    <scope>NUCLEOTIDE SEQUENCE</scope>
</reference>
<dbReference type="GO" id="GO:0005524">
    <property type="term" value="F:ATP binding"/>
    <property type="evidence" value="ECO:0007669"/>
    <property type="project" value="UniProtKB-KW"/>
</dbReference>
<dbReference type="CDD" id="cd21157">
    <property type="entry name" value="PUA_G5K"/>
    <property type="match status" value="1"/>
</dbReference>
<dbReference type="InterPro" id="IPR036974">
    <property type="entry name" value="PUA_sf"/>
</dbReference>
<dbReference type="GO" id="GO:0004349">
    <property type="term" value="F:glutamate 5-kinase activity"/>
    <property type="evidence" value="ECO:0007669"/>
    <property type="project" value="InterPro"/>
</dbReference>
<dbReference type="CDD" id="cd04242">
    <property type="entry name" value="AAK_G5K_ProB"/>
    <property type="match status" value="1"/>
</dbReference>
<keyword evidence="1" id="KW-0963">Cytoplasm</keyword>
<evidence type="ECO:0000256" key="7">
    <source>
        <dbReference type="ARBA" id="ARBA00022840"/>
    </source>
</evidence>
<dbReference type="PIRSF" id="PIRSF000729">
    <property type="entry name" value="GK"/>
    <property type="match status" value="1"/>
</dbReference>
<name>A0A382E868_9ZZZZ</name>
<protein>
    <recommendedName>
        <fullName evidence="8">PUA domain-containing protein</fullName>
    </recommendedName>
</protein>
<dbReference type="AlphaFoldDB" id="A0A382E868"/>
<keyword evidence="3" id="KW-0641">Proline biosynthesis</keyword>
<dbReference type="FunFam" id="3.40.1160.10:FF:000018">
    <property type="entry name" value="Glutamate 5-kinase"/>
    <property type="match status" value="1"/>
</dbReference>
<dbReference type="InterPro" id="IPR015947">
    <property type="entry name" value="PUA-like_sf"/>
</dbReference>
<dbReference type="PROSITE" id="PS00902">
    <property type="entry name" value="GLUTAMATE_5_KINASE"/>
    <property type="match status" value="1"/>
</dbReference>
<gene>
    <name evidence="9" type="ORF">METZ01_LOCUS198911</name>
</gene>
<proteinExistence type="inferred from homology"/>
<dbReference type="InterPro" id="IPR002478">
    <property type="entry name" value="PUA"/>
</dbReference>
<dbReference type="SUPFAM" id="SSF88697">
    <property type="entry name" value="PUA domain-like"/>
    <property type="match status" value="1"/>
</dbReference>
<dbReference type="HAMAP" id="MF_00456">
    <property type="entry name" value="ProB"/>
    <property type="match status" value="1"/>
</dbReference>
<dbReference type="PROSITE" id="PS50890">
    <property type="entry name" value="PUA"/>
    <property type="match status" value="1"/>
</dbReference>
<dbReference type="Pfam" id="PF00696">
    <property type="entry name" value="AA_kinase"/>
    <property type="match status" value="1"/>
</dbReference>
<dbReference type="PANTHER" id="PTHR43654">
    <property type="entry name" value="GLUTAMATE 5-KINASE"/>
    <property type="match status" value="1"/>
</dbReference>
<dbReference type="GO" id="GO:0003723">
    <property type="term" value="F:RNA binding"/>
    <property type="evidence" value="ECO:0007669"/>
    <property type="project" value="InterPro"/>
</dbReference>
<dbReference type="Pfam" id="PF01472">
    <property type="entry name" value="PUA"/>
    <property type="match status" value="1"/>
</dbReference>
<dbReference type="InterPro" id="IPR036393">
    <property type="entry name" value="AceGlu_kinase-like_sf"/>
</dbReference>
<dbReference type="GO" id="GO:0008652">
    <property type="term" value="P:amino acid biosynthetic process"/>
    <property type="evidence" value="ECO:0007669"/>
    <property type="project" value="UniProtKB-KW"/>
</dbReference>
<evidence type="ECO:0000256" key="6">
    <source>
        <dbReference type="ARBA" id="ARBA00022777"/>
    </source>
</evidence>
<dbReference type="InterPro" id="IPR019797">
    <property type="entry name" value="Glutamate_5-kinase_CS"/>
</dbReference>
<keyword evidence="7" id="KW-0067">ATP-binding</keyword>
<organism evidence="9">
    <name type="scientific">marine metagenome</name>
    <dbReference type="NCBI Taxonomy" id="408172"/>
    <lineage>
        <taxon>unclassified sequences</taxon>
        <taxon>metagenomes</taxon>
        <taxon>ecological metagenomes</taxon>
    </lineage>
</organism>
<dbReference type="InterPro" id="IPR005715">
    <property type="entry name" value="Glu_5kinase/COase_Synthase"/>
</dbReference>
<dbReference type="InterPro" id="IPR001057">
    <property type="entry name" value="Glu/AcGlu_kinase"/>
</dbReference>
<evidence type="ECO:0000313" key="9">
    <source>
        <dbReference type="EMBL" id="SVB46057.1"/>
    </source>
</evidence>
<keyword evidence="5" id="KW-0547">Nucleotide-binding</keyword>
<accession>A0A382E868</accession>
<evidence type="ECO:0000256" key="3">
    <source>
        <dbReference type="ARBA" id="ARBA00022650"/>
    </source>
</evidence>
<keyword evidence="6" id="KW-0418">Kinase</keyword>
<evidence type="ECO:0000256" key="5">
    <source>
        <dbReference type="ARBA" id="ARBA00022741"/>
    </source>
</evidence>
<evidence type="ECO:0000259" key="8">
    <source>
        <dbReference type="SMART" id="SM00359"/>
    </source>
</evidence>